<organism evidence="1 2">
    <name type="scientific">Bauldia litoralis</name>
    <dbReference type="NCBI Taxonomy" id="665467"/>
    <lineage>
        <taxon>Bacteria</taxon>
        <taxon>Pseudomonadati</taxon>
        <taxon>Pseudomonadota</taxon>
        <taxon>Alphaproteobacteria</taxon>
        <taxon>Hyphomicrobiales</taxon>
        <taxon>Kaistiaceae</taxon>
        <taxon>Bauldia</taxon>
    </lineage>
</organism>
<reference evidence="1 2" key="1">
    <citation type="submission" date="2016-10" db="EMBL/GenBank/DDBJ databases">
        <authorList>
            <person name="de Groot N.N."/>
        </authorList>
    </citation>
    <scope>NUCLEOTIDE SEQUENCE [LARGE SCALE GENOMIC DNA]</scope>
    <source>
        <strain evidence="1 2">ATCC 35022</strain>
    </source>
</reference>
<name>A0A1G6C5V0_9HYPH</name>
<evidence type="ECO:0000313" key="2">
    <source>
        <dbReference type="Proteomes" id="UP000199071"/>
    </source>
</evidence>
<sequence length="127" mass="12656">MKEVSFLAALRGRDGRSLARAVAILLLFNLFAGGLHTGAMAFEGGGVFVLCSSPSSGPVGPSGITVDHWRGCCLAGCQTSPVALGGDPGAGLSCPQCLVLRLGQANGESGNSGIVLSPNARGPPHLA</sequence>
<keyword evidence="2" id="KW-1185">Reference proteome</keyword>
<dbReference type="STRING" id="665467.SAMN02982931_02098"/>
<dbReference type="RefSeq" id="WP_090876391.1">
    <property type="nucleotide sequence ID" value="NZ_FMXQ01000004.1"/>
</dbReference>
<dbReference type="AlphaFoldDB" id="A0A1G6C5V0"/>
<accession>A0A1G6C5V0</accession>
<evidence type="ECO:0000313" key="1">
    <source>
        <dbReference type="EMBL" id="SDB28253.1"/>
    </source>
</evidence>
<gene>
    <name evidence="1" type="ORF">SAMN02982931_02098</name>
</gene>
<dbReference type="EMBL" id="FMXQ01000004">
    <property type="protein sequence ID" value="SDB28253.1"/>
    <property type="molecule type" value="Genomic_DNA"/>
</dbReference>
<protein>
    <submittedName>
        <fullName evidence="1">Uncharacterized protein</fullName>
    </submittedName>
</protein>
<proteinExistence type="predicted"/>
<dbReference type="Proteomes" id="UP000199071">
    <property type="component" value="Unassembled WGS sequence"/>
</dbReference>